<comment type="subcellular location">
    <subcellularLocation>
        <location evidence="1">Nucleus</location>
        <location evidence="1">Nuclear pore complex</location>
    </subcellularLocation>
</comment>
<keyword evidence="3" id="KW-0509">mRNA transport</keyword>
<reference evidence="9 10" key="1">
    <citation type="submission" date="2016-06" db="EMBL/GenBank/DDBJ databases">
        <title>Evolution of pathogenesis and genome organization in the Tremellales.</title>
        <authorList>
            <person name="Cuomo C."/>
            <person name="Litvintseva A."/>
            <person name="Heitman J."/>
            <person name="Chen Y."/>
            <person name="Sun S."/>
            <person name="Springer D."/>
            <person name="Dromer F."/>
            <person name="Young S."/>
            <person name="Zeng Q."/>
            <person name="Chapman S."/>
            <person name="Gujja S."/>
            <person name="Saif S."/>
            <person name="Birren B."/>
        </authorList>
    </citation>
    <scope>NUCLEOTIDE SEQUENCE [LARGE SCALE GENOMIC DNA]</scope>
    <source>
        <strain evidence="9 10">CBS 7118</strain>
    </source>
</reference>
<evidence type="ECO:0000256" key="4">
    <source>
        <dbReference type="ARBA" id="ARBA00022927"/>
    </source>
</evidence>
<proteinExistence type="predicted"/>
<evidence type="ECO:0000256" key="6">
    <source>
        <dbReference type="ARBA" id="ARBA00023132"/>
    </source>
</evidence>
<dbReference type="Proteomes" id="UP000094819">
    <property type="component" value="Unassembled WGS sequence"/>
</dbReference>
<dbReference type="PANTHER" id="PTHR31431">
    <property type="entry name" value="NUCLEOPORIN NUP188 HOMOLOG"/>
    <property type="match status" value="1"/>
</dbReference>
<dbReference type="PANTHER" id="PTHR31431:SF1">
    <property type="entry name" value="NUCLEOPORIN NUP188"/>
    <property type="match status" value="1"/>
</dbReference>
<protein>
    <submittedName>
        <fullName evidence="9">Nuclear pore complex protein Nup188</fullName>
    </submittedName>
</protein>
<dbReference type="RefSeq" id="XP_019034209.1">
    <property type="nucleotide sequence ID" value="XM_019173504.1"/>
</dbReference>
<dbReference type="Pfam" id="PF21093">
    <property type="entry name" value="Nup188_N-subdom_III"/>
    <property type="match status" value="1"/>
</dbReference>
<dbReference type="InterPro" id="IPR044840">
    <property type="entry name" value="Nup188"/>
</dbReference>
<dbReference type="InterPro" id="IPR048883">
    <property type="entry name" value="Nup188_N-subdom_III"/>
</dbReference>
<organism evidence="9 10">
    <name type="scientific">Cryptococcus wingfieldii CBS 7118</name>
    <dbReference type="NCBI Taxonomy" id="1295528"/>
    <lineage>
        <taxon>Eukaryota</taxon>
        <taxon>Fungi</taxon>
        <taxon>Dikarya</taxon>
        <taxon>Basidiomycota</taxon>
        <taxon>Agaricomycotina</taxon>
        <taxon>Tremellomycetes</taxon>
        <taxon>Tremellales</taxon>
        <taxon>Cryptococcaceae</taxon>
        <taxon>Cryptococcus</taxon>
    </lineage>
</organism>
<evidence type="ECO:0000256" key="3">
    <source>
        <dbReference type="ARBA" id="ARBA00022816"/>
    </source>
</evidence>
<accession>A0A1E3JZ63</accession>
<keyword evidence="2" id="KW-0813">Transport</keyword>
<keyword evidence="6" id="KW-0906">Nuclear pore complex</keyword>
<dbReference type="GO" id="GO:0006606">
    <property type="term" value="P:protein import into nucleus"/>
    <property type="evidence" value="ECO:0007669"/>
    <property type="project" value="TreeGrafter"/>
</dbReference>
<dbReference type="GO" id="GO:0051028">
    <property type="term" value="P:mRNA transport"/>
    <property type="evidence" value="ECO:0007669"/>
    <property type="project" value="UniProtKB-KW"/>
</dbReference>
<evidence type="ECO:0000259" key="8">
    <source>
        <dbReference type="Pfam" id="PF21093"/>
    </source>
</evidence>
<keyword evidence="5" id="KW-0811">Translocation</keyword>
<name>A0A1E3JZ63_9TREE</name>
<evidence type="ECO:0000256" key="2">
    <source>
        <dbReference type="ARBA" id="ARBA00022448"/>
    </source>
</evidence>
<gene>
    <name evidence="9" type="ORF">L198_01341</name>
</gene>
<keyword evidence="10" id="KW-1185">Reference proteome</keyword>
<dbReference type="GO" id="GO:0017056">
    <property type="term" value="F:structural constituent of nuclear pore"/>
    <property type="evidence" value="ECO:0007669"/>
    <property type="project" value="InterPro"/>
</dbReference>
<dbReference type="OrthoDB" id="102511at2759"/>
<dbReference type="Gene3D" id="1.25.10.70">
    <property type="match status" value="1"/>
</dbReference>
<dbReference type="GO" id="GO:0006405">
    <property type="term" value="P:RNA export from nucleus"/>
    <property type="evidence" value="ECO:0007669"/>
    <property type="project" value="TreeGrafter"/>
</dbReference>
<evidence type="ECO:0000256" key="7">
    <source>
        <dbReference type="ARBA" id="ARBA00023242"/>
    </source>
</evidence>
<evidence type="ECO:0000313" key="9">
    <source>
        <dbReference type="EMBL" id="ODO06109.1"/>
    </source>
</evidence>
<keyword evidence="7" id="KW-0539">Nucleus</keyword>
<dbReference type="GO" id="GO:0044611">
    <property type="term" value="C:nuclear pore inner ring"/>
    <property type="evidence" value="ECO:0007669"/>
    <property type="project" value="TreeGrafter"/>
</dbReference>
<feature type="domain" description="Nucleoporin Nup188 N-terminal subdomain III" evidence="8">
    <location>
        <begin position="684"/>
        <end position="1023"/>
    </location>
</feature>
<evidence type="ECO:0000256" key="5">
    <source>
        <dbReference type="ARBA" id="ARBA00023010"/>
    </source>
</evidence>
<dbReference type="EMBL" id="AWGH01000003">
    <property type="protein sequence ID" value="ODO06109.1"/>
    <property type="molecule type" value="Genomic_DNA"/>
</dbReference>
<keyword evidence="4" id="KW-0653">Protein transport</keyword>
<evidence type="ECO:0000256" key="1">
    <source>
        <dbReference type="ARBA" id="ARBA00004567"/>
    </source>
</evidence>
<evidence type="ECO:0000313" key="10">
    <source>
        <dbReference type="Proteomes" id="UP000094819"/>
    </source>
</evidence>
<dbReference type="GeneID" id="30190554"/>
<comment type="caution">
    <text evidence="9">The sequence shown here is derived from an EMBL/GenBank/DDBJ whole genome shotgun (WGS) entry which is preliminary data.</text>
</comment>
<sequence>MVNQAPAVASLTTEDLLCPLTTIRDTLLRPDSDTIPIPKLRALLARYKQHISTPWNPYERRSNTAREAIKKATFTLPQTEVAFTVADNVRKIALEVSDLLDMDESAAFLATRSYLDYSLDEETSEERIVDRVVLWVAEETLAVPQIALAVLKLSDDETPLGNLAYDVRVEAIGEPEKYIEGLFRGFSVLAQKEVDEKKRKMDALFWATLQLRLQEILLNLLFVLVYQIPKRSAGISEGLIRGCVMSAFGTSQANGDIWEENSEAQAIALRIRDLMVVIAIESLCLGQIISPPDPLESLDLNTLIQSQKTIASVHDFLVEQSTDLEPHIPEAAPGTVPLPLWPMPIICLVWSMVLRSLDPAVAPSSTVDGATTWQGMAIRALRLPSGLFPWVETILSGSLVEGALQGTGGEEGAFYRKVFKGKLMRSDQTGNLRVFTDVLVGLTELVQLESIADRPGLYRSWELLFGGGSPSASSLSAADFWIADFQYEERRAVLDRSHFPYQPTNLPRTLAALTGQGEPDVFGTDAASQVHHYFTNLPSITHAYESAWCRGLGTEAGVEVVEAAQTLVLPGGESIPRGSKGVIIFENGSSQVMWVNQIISGWSLLLEILQAAAGLRPIDEKTQASADHLEDSGYLSVRDLDIQQPSAEILAAGLKLFRNILHATPYLKATFLTHLIPEEHMSSGQALLQLALTVLHQSRIAELAMDVGVVSDAVDVVEALITTPSSNVWPALRASGFFDASGKRKASVAGLVQAESVQGHHHLTTSLLRLILTLAQNALHVPEADTVILTSALRLVFFDIWNNFLTWRYSDVAKKYELSSLVTAIFDTVLSHPLSPNSEKPAPAAQILIDLFISSTSPLTYRPLIEAVTQSNLLVPRLINSRRPADAELVVKCLDETMSFLATLLRASFLIGSPSSALPKSLLALPVSSADLNKIQLVDSLFEIASTPMTQTSNVLSVLVTLRTYIEVTGGEAQRPSLASMLRSPSKTFGDIVEASQKSDDFDVKAATWHLLASIVSNQPGCVLSVLGHNENELTGPLKDAVAEVESWEEIFRDAPHLIAAVLNFIQSALRSAGADSAIGILRKNKQFWQNVFDLSTRIVPAPPSFALSLHSEDFVPRIKRYAYSVQAKANATSLLAAELAYAMNNDDEDEPETKARELVLSLFRNDLALQEAGLMACHTSCVPQLHEEQERKIDECGGNLNVLKTARVGCEREFGQSYLYDGVITVPESSSKQATANSALDLLNLNWSMLDADIALTRSFRLLTENIAAWAEGDALAMTAAIKASIAIAENVAGEYREGDIMLAIQVERLSILAVLLETALDPQEEHKPDTLLVQRLSTYIYSVINSHSFPPIISLRQPDLPAIHQPALRILFLLLQYLSSSESTASSVASREAIVDAGTVFALESADIVLDSIVRKVQPAFVPILSMVVGVICAISRLSTSANTWLDRVQGVNLVSRSLDVLVKARITDGQIPLHISSILLLHLALAGNPSSAEKLAVSGILPAYSDNAIIAEAEMGKIEAPSSQGNTVHDAWCGMLLVVKALLATLPDTASFTRTDIVPFLRVCSAQMQRAFAWNGETPLSIPALEEMELVVDIQYGVACALGPRSLDDYAVPALALLKGIRFAFSHPRLFSTLVVPSSEEEREKLEEELAVVEEKQDVDLLDVRRTPIIAGRATTLLRLLRTIILTLTVLTRSWEALRDAIESERIEDFILLPEDENASGTSSDPVGIINDIYVIVQNILERLPSLTPTLGGHYNMTPSASATQQIRDIASQLLESTALVSYTQLSLRHALLSPEERGFETEEVGMDLDGEGSTTKRRMSLSQGGSKEGMVIRELAGDLRGMLIGEGGMMGVLRNMADRAFGVEGEEP</sequence>